<keyword evidence="14" id="KW-1185">Reference proteome</keyword>
<evidence type="ECO:0000256" key="4">
    <source>
        <dbReference type="ARBA" id="ARBA00015399"/>
    </source>
</evidence>
<name>A0A1F5LQW1_PENAI</name>
<dbReference type="GO" id="GO:0030686">
    <property type="term" value="C:90S preribosome"/>
    <property type="evidence" value="ECO:0007669"/>
    <property type="project" value="TreeGrafter"/>
</dbReference>
<dbReference type="InterPro" id="IPR012954">
    <property type="entry name" value="BP28_C_dom"/>
</dbReference>
<dbReference type="SUPFAM" id="SSF48371">
    <property type="entry name" value="ARM repeat"/>
    <property type="match status" value="2"/>
</dbReference>
<dbReference type="Pfam" id="PF12397">
    <property type="entry name" value="U3snoRNP10"/>
    <property type="match status" value="1"/>
</dbReference>
<dbReference type="InterPro" id="IPR056473">
    <property type="entry name" value="HEAT_Utp10/HEAT1"/>
</dbReference>
<accession>A0A1F5LQW1</accession>
<dbReference type="InterPro" id="IPR016024">
    <property type="entry name" value="ARM-type_fold"/>
</dbReference>
<evidence type="ECO:0000256" key="3">
    <source>
        <dbReference type="ARBA" id="ARBA00011399"/>
    </source>
</evidence>
<comment type="function">
    <text evidence="9">Involved in nucleolar processing of pre-18S ribosomal RNA. Involved in ribosome biosynthesis.</text>
</comment>
<proteinExistence type="inferred from homology"/>
<evidence type="ECO:0000256" key="2">
    <source>
        <dbReference type="ARBA" id="ARBA00010559"/>
    </source>
</evidence>
<evidence type="ECO:0000259" key="12">
    <source>
        <dbReference type="SMART" id="SM01036"/>
    </source>
</evidence>
<dbReference type="GO" id="GO:0032040">
    <property type="term" value="C:small-subunit processome"/>
    <property type="evidence" value="ECO:0007669"/>
    <property type="project" value="TreeGrafter"/>
</dbReference>
<keyword evidence="5 11" id="KW-0690">Ribosome biogenesis</keyword>
<dbReference type="SMART" id="SM01036">
    <property type="entry name" value="BP28CT"/>
    <property type="match status" value="1"/>
</dbReference>
<dbReference type="RefSeq" id="XP_022490701.1">
    <property type="nucleotide sequence ID" value="XM_022629340.1"/>
</dbReference>
<dbReference type="GeneID" id="34574074"/>
<dbReference type="GO" id="GO:0034455">
    <property type="term" value="C:t-UTP complex"/>
    <property type="evidence" value="ECO:0007669"/>
    <property type="project" value="TreeGrafter"/>
</dbReference>
<organism evidence="13 14">
    <name type="scientific">Penicillium arizonense</name>
    <dbReference type="NCBI Taxonomy" id="1835702"/>
    <lineage>
        <taxon>Eukaryota</taxon>
        <taxon>Fungi</taxon>
        <taxon>Dikarya</taxon>
        <taxon>Ascomycota</taxon>
        <taxon>Pezizomycotina</taxon>
        <taxon>Eurotiomycetes</taxon>
        <taxon>Eurotiomycetidae</taxon>
        <taxon>Eurotiales</taxon>
        <taxon>Aspergillaceae</taxon>
        <taxon>Penicillium</taxon>
    </lineage>
</organism>
<dbReference type="GO" id="GO:0030515">
    <property type="term" value="F:snoRNA binding"/>
    <property type="evidence" value="ECO:0007669"/>
    <property type="project" value="TreeGrafter"/>
</dbReference>
<dbReference type="PANTHER" id="PTHR13457:SF1">
    <property type="entry name" value="HEAT REPEAT-CONTAINING PROTEIN 1"/>
    <property type="match status" value="1"/>
</dbReference>
<dbReference type="Proteomes" id="UP000177622">
    <property type="component" value="Unassembled WGS sequence"/>
</dbReference>
<dbReference type="GO" id="GO:0000462">
    <property type="term" value="P:maturation of SSU-rRNA from tricistronic rRNA transcript (SSU-rRNA, 5.8S rRNA, LSU-rRNA)"/>
    <property type="evidence" value="ECO:0007669"/>
    <property type="project" value="TreeGrafter"/>
</dbReference>
<evidence type="ECO:0000313" key="13">
    <source>
        <dbReference type="EMBL" id="OGE55271.1"/>
    </source>
</evidence>
<dbReference type="GO" id="GO:0045943">
    <property type="term" value="P:positive regulation of transcription by RNA polymerase I"/>
    <property type="evidence" value="ECO:0007669"/>
    <property type="project" value="TreeGrafter"/>
</dbReference>
<comment type="caution">
    <text evidence="13">The sequence shown here is derived from an EMBL/GenBank/DDBJ whole genome shotgun (WGS) entry which is preliminary data.</text>
</comment>
<dbReference type="PROSITE" id="PS50077">
    <property type="entry name" value="HEAT_REPEAT"/>
    <property type="match status" value="1"/>
</dbReference>
<evidence type="ECO:0000256" key="5">
    <source>
        <dbReference type="ARBA" id="ARBA00022517"/>
    </source>
</evidence>
<evidence type="ECO:0000256" key="8">
    <source>
        <dbReference type="ARBA" id="ARBA00023274"/>
    </source>
</evidence>
<keyword evidence="6 11" id="KW-0698">rRNA processing</keyword>
<keyword evidence="8 11" id="KW-0687">Ribonucleoprotein</keyword>
<dbReference type="InterPro" id="IPR021133">
    <property type="entry name" value="HEAT_type_2"/>
</dbReference>
<dbReference type="OrthoDB" id="31183at2759"/>
<comment type="subunit">
    <text evidence="3 11">Component of the ribosomal small subunit (SSU) processome.</text>
</comment>
<evidence type="ECO:0000256" key="6">
    <source>
        <dbReference type="ARBA" id="ARBA00022552"/>
    </source>
</evidence>
<keyword evidence="7 11" id="KW-0539">Nucleus</keyword>
<feature type="domain" description="BP28 C-terminal" evidence="12">
    <location>
        <begin position="1509"/>
        <end position="1661"/>
    </location>
</feature>
<sequence length="2019" mass="223407">MASSLAAQLSRIATKSSHELDLKAQRISHSQSLIFDRKVAGSQDFDTIYDICYDGFQELCSLDPRFTEFERTVFSEQSKAEDRSQMNVSQNQELDTVLEAFLALVGGRLQLSPAVKAVDWLVRRFRIHEHNTHAVLLTFLPYHTTPLFLNLLSILPDDLTPTFKVLNPYKNSLINPPRHPLVHSAATNKAFFSALNNYVLKVCQQQAQSHALLAFWAGVVTEAVSAMLDASRSGRREAEQQKHEDILLRVLPVLSTAFTMKKVSELIVGCYMICVVLAQKALLSNQVIDGLMESIVGSWTEDTKNSGLICLSFLAQQKATVGISKKVFKSMLRLENPMSQLAEVATQCPTSNFLLGIVAGCLNDLDKQDNAHLLLLSSIFERNMLGENEIGKAMSMVLEAASSSDETRGMSMDAQTQLAELVQAFNHSAALRPIFQKTLTSSSFNIPALEHNLQTVVEAPVAAPAIEDVEMAEADEQPDVDAFTPALESLTREPLYPSSFLCKQSIIEFDNLVRVFALAVESEEKVELFTNLPILGKSQATEAPQFLSFFIRVVAGHYPIGTKIGALNVVSSVITSAPADFDPQALLPFLFVALSDASERIRRETSGVLAIIGSLYKKNLKASDNSKPWAHDTIYGQGKQSSGVAWLSAKDSQKVLERALLPGLEESILDSNHVSRVVEATLRGNVLSEASGASELKKSLRISFFTFMCSHVVRLPVFAPKFGLLKLINSVEKVSTATLTKELLPVLEEWRRFSVKEVEEICSKEHISVPETEQLVAAIVTARAQDAVDILLLNVNSGPDSLRPAFVAACFAQIKHLWAKIPEDRQLSASEKLLDNSLGQSSNNSTLANNCRDILRSVELPGAVLEQFVQKIPESLTDVESIGPAPKRRRTSQNNMIAMTVKDEAELSKLMDKMTFILEVVDSSSPETHPELVDGLFQTLAALHHFKSQIQSGMSYLLSLTLGSLLAIVNKSKGSVKPQFDTSVIRADLVVDCVRTTDSPQVQNVALLLVGSLSVIAPELVLHSVMPIFTFMGTSVLRKDDDYSVSVIDQTIDQVVPALIQSLRSQKRDVVSGTSELLLSFTAAFEHIPSHRRLRLFHALITKLGTQDFLFAVLAMLANRYSTDKDVLTLMTGLVSDASPVVELTTYSKYLNLVTDSFKTKPGISQVLLGIGSEDGRDPQKVSVDLLRDLAHLLKHSTLKSKLETAFESDGQDADLSRACFSRVLEQVLGIGEAVQNMKPVSQACGEVLGSLFSTLSLVDFLDTIEVLLQGPNDELRRKVLRLLETRLRQTPERDNLSQIRVLDFIPNLVGIVESSPDTLLKHAAVSCIDRITDKYGRKDPSKIIPAAQVVASESCIGQTDDRIRYMGILCLASMAEVLGQSLIPALPDTLKRSLELLELSLVPEKENSRLHDAVYTLFSALFVHLPFMISAAHLDKVLLLSFRSANADIEEGSDDSRQETLRLMARKVDVSATLGAVDRNWQNAVEAGPAAVNEILQVVTLAVEKHPKSTIAKNIAVLTKIIFKAFDLRREQFALGDAAIFEASDIDEAETAVNDITIKMIYKLNDSTFRPIFLKFVEWATTGAPKKDEQAQVSRLTTFYKFLEVFFGTLQSIVTGYSSYIMENVVQVLNTVGPSKTHKSLWLAALRMLRNAFEHDQDEFWQSPSHLASISGPLIAQLGHATSTTTSNMVIADVVPTITELAIAADSTDNHKELNSALMKYLRPSSAPNARSAGGDNPHTRLAALKTEQALTEQLGEEWLALLPEMLPYISELMEDEDENVEREVRKWVKQIEKVLAGQRALATAEILCIIFSFLSGHHRFAWHALKSKWEGPKHKRKRLTLLDCAVVNRSWYPEAMRLIWIEPTAYTSHGLAPIFDYVPVHRRQVYADMILTTTIQTVTSVNKVKSFDGVNLHNLQSLTLLVHTPAHSAILIPQLICPAVKHLSIGSVEGYYNQDYDKVVAMWKGLFKMIGELFPNLQHLQLRDKVIKDLRILVKLKQDLGLKSLKQRGWEAPTVDV</sequence>
<dbReference type="InterPro" id="IPR040191">
    <property type="entry name" value="UTP10"/>
</dbReference>
<comment type="similarity">
    <text evidence="2 11">Belongs to the HEATR1/UTP10 family.</text>
</comment>
<gene>
    <name evidence="13" type="ORF">PENARI_c004G09346</name>
</gene>
<dbReference type="Pfam" id="PF23243">
    <property type="entry name" value="HEAT_HEATR1"/>
    <property type="match status" value="1"/>
</dbReference>
<evidence type="ECO:0000256" key="11">
    <source>
        <dbReference type="RuleBase" id="RU367065"/>
    </source>
</evidence>
<evidence type="ECO:0000256" key="1">
    <source>
        <dbReference type="ARBA" id="ARBA00004604"/>
    </source>
</evidence>
<protein>
    <recommendedName>
        <fullName evidence="4 11">U3 small nucleolar RNA-associated protein 10</fullName>
    </recommendedName>
</protein>
<feature type="repeat" description="HEAT" evidence="10">
    <location>
        <begin position="1767"/>
        <end position="1805"/>
    </location>
</feature>
<evidence type="ECO:0000256" key="10">
    <source>
        <dbReference type="PROSITE-ProRule" id="PRU00103"/>
    </source>
</evidence>
<dbReference type="PANTHER" id="PTHR13457">
    <property type="entry name" value="BAP28"/>
    <property type="match status" value="1"/>
</dbReference>
<evidence type="ECO:0000256" key="9">
    <source>
        <dbReference type="ARBA" id="ARBA00025076"/>
    </source>
</evidence>
<dbReference type="EMBL" id="LXJU01000004">
    <property type="protein sequence ID" value="OGE55271.1"/>
    <property type="molecule type" value="Genomic_DNA"/>
</dbReference>
<reference evidence="13 14" key="1">
    <citation type="journal article" date="2016" name="Sci. Rep.">
        <title>Penicillium arizonense, a new, genome sequenced fungal species, reveals a high chemical diversity in secreted metabolites.</title>
        <authorList>
            <person name="Grijseels S."/>
            <person name="Nielsen J.C."/>
            <person name="Randelovic M."/>
            <person name="Nielsen J."/>
            <person name="Nielsen K.F."/>
            <person name="Workman M."/>
            <person name="Frisvad J.C."/>
        </authorList>
    </citation>
    <scope>NUCLEOTIDE SEQUENCE [LARGE SCALE GENOMIC DNA]</scope>
    <source>
        <strain evidence="13 14">CBS 141311</strain>
    </source>
</reference>
<dbReference type="Pfam" id="PF08146">
    <property type="entry name" value="BP28CT"/>
    <property type="match status" value="1"/>
</dbReference>
<evidence type="ECO:0000256" key="7">
    <source>
        <dbReference type="ARBA" id="ARBA00023242"/>
    </source>
</evidence>
<dbReference type="InterPro" id="IPR022125">
    <property type="entry name" value="U3snoRNP10_N"/>
</dbReference>
<dbReference type="STRING" id="1835702.A0A1F5LQW1"/>
<comment type="subcellular location">
    <subcellularLocation>
        <location evidence="1 11">Nucleus</location>
        <location evidence="1 11">Nucleolus</location>
    </subcellularLocation>
</comment>
<evidence type="ECO:0000313" key="14">
    <source>
        <dbReference type="Proteomes" id="UP000177622"/>
    </source>
</evidence>